<keyword evidence="4" id="KW-1185">Reference proteome</keyword>
<evidence type="ECO:0000256" key="1">
    <source>
        <dbReference type="SAM" id="MobiDB-lite"/>
    </source>
</evidence>
<dbReference type="SUPFAM" id="SSF53474">
    <property type="entry name" value="alpha/beta-Hydrolases"/>
    <property type="match status" value="1"/>
</dbReference>
<feature type="compositionally biased region" description="Basic and acidic residues" evidence="1">
    <location>
        <begin position="373"/>
        <end position="427"/>
    </location>
</feature>
<name>A0ABY3U7I6_9MYCO</name>
<organism evidence="3 4">
    <name type="scientific">Mycolicibacterium rufum</name>
    <dbReference type="NCBI Taxonomy" id="318424"/>
    <lineage>
        <taxon>Bacteria</taxon>
        <taxon>Bacillati</taxon>
        <taxon>Actinomycetota</taxon>
        <taxon>Actinomycetes</taxon>
        <taxon>Mycobacteriales</taxon>
        <taxon>Mycobacteriaceae</taxon>
        <taxon>Mycolicibacterium</taxon>
    </lineage>
</organism>
<evidence type="ECO:0000313" key="3">
    <source>
        <dbReference type="EMBL" id="ULP34472.1"/>
    </source>
</evidence>
<feature type="domain" description="PE-PPE" evidence="2">
    <location>
        <begin position="103"/>
        <end position="321"/>
    </location>
</feature>
<dbReference type="Gene3D" id="3.40.50.1820">
    <property type="entry name" value="alpha/beta hydrolase"/>
    <property type="match status" value="1"/>
</dbReference>
<accession>A0ABY3U7I6</accession>
<dbReference type="Pfam" id="PF08237">
    <property type="entry name" value="PE-PPE"/>
    <property type="match status" value="1"/>
</dbReference>
<evidence type="ECO:0000259" key="2">
    <source>
        <dbReference type="Pfam" id="PF08237"/>
    </source>
</evidence>
<feature type="compositionally biased region" description="Low complexity" evidence="1">
    <location>
        <begin position="428"/>
        <end position="445"/>
    </location>
</feature>
<evidence type="ECO:0000313" key="4">
    <source>
        <dbReference type="Proteomes" id="UP001055159"/>
    </source>
</evidence>
<dbReference type="EMBL" id="CP092427">
    <property type="protein sequence ID" value="ULP34472.1"/>
    <property type="molecule type" value="Genomic_DNA"/>
</dbReference>
<feature type="compositionally biased region" description="Low complexity" evidence="1">
    <location>
        <begin position="338"/>
        <end position="363"/>
    </location>
</feature>
<sequence length="445" mass="46720">MPELRLLEMSCFCCAMFDVGAICSCRADHGESAIASHRGDLMKTSIRKAGVACGTAFASIAIALSTATGAYASNTAVMIGGIKIPEINDIMMKPLLEYAFQDQTRVGVKWPAQAGPYSGKGDITLGASIAQGVPALDSAITAALAQLKPGEKVTVVGLSAGSLVVNEVLRDWVKTNELPDPKDVTFIVVEDSSRQKLINDVKYSSKFDYTYQPPPITPYDVIVITGEYDGMADMPDRPFNFLAIMNAMAGSIVVHVPVMYTTSMSELAALEGTKYYTEDTNIKGGTTKHYLVPTATLPLVQLMPWLKPKEAELKAKIDKGYSRNDPVTATAAKTAALAPAAEAATETATDPAGGSTGEEASSGQAQPAPKVDAQSRRDARAEARAEAKAKRAEIKAARAEARAAAKADAAAKREARKAAREEAKSGGDDAPSDGSGSSDSSGSSE</sequence>
<dbReference type="RefSeq" id="WP_239735218.1">
    <property type="nucleotide sequence ID" value="NZ_CP092427.2"/>
</dbReference>
<proteinExistence type="predicted"/>
<protein>
    <submittedName>
        <fullName evidence="3">PE-PPE domain-containing protein</fullName>
    </submittedName>
</protein>
<dbReference type="InterPro" id="IPR013228">
    <property type="entry name" value="PE-PPE_C"/>
</dbReference>
<dbReference type="Proteomes" id="UP001055159">
    <property type="component" value="Chromosome"/>
</dbReference>
<reference evidence="3" key="1">
    <citation type="submission" date="2022-08" db="EMBL/GenBank/DDBJ databases">
        <title>Whole genome sequencing of non-tuberculosis mycobacteria type-strains.</title>
        <authorList>
            <person name="Igarashi Y."/>
            <person name="Osugi A."/>
            <person name="Mitarai S."/>
        </authorList>
    </citation>
    <scope>NUCLEOTIDE SEQUENCE</scope>
    <source>
        <strain evidence="3">JCM 16372</strain>
    </source>
</reference>
<dbReference type="InterPro" id="IPR029058">
    <property type="entry name" value="AB_hydrolase_fold"/>
</dbReference>
<gene>
    <name evidence="3" type="ORF">MJO55_14070</name>
</gene>
<feature type="region of interest" description="Disordered" evidence="1">
    <location>
        <begin position="338"/>
        <end position="445"/>
    </location>
</feature>